<name>A0A0K1PGI8_9BACT</name>
<dbReference type="RefSeq" id="WP_050726413.1">
    <property type="nucleotide sequence ID" value="NZ_CP012332.1"/>
</dbReference>
<dbReference type="OrthoDB" id="5486802at2"/>
<proteinExistence type="predicted"/>
<feature type="signal peptide" evidence="1">
    <location>
        <begin position="1"/>
        <end position="23"/>
    </location>
</feature>
<dbReference type="SUPFAM" id="SSF63829">
    <property type="entry name" value="Calcium-dependent phosphotriesterase"/>
    <property type="match status" value="1"/>
</dbReference>
<sequence length="409" mass="44019">MLAKVLAIATIAALAIVSAGCVAKPKTVGQGTVEPPVDPPDPPIPPPWGPEGPWPLDDVKVYGPESGLPGALTGVGVDDGQNVYVIDGNAAYAMPVGETIFTETATGGQFDRGYPVMSIVGGAKDRVYLGFLAWDAAPEDLSETDKLYGDVDRMELLPDGTLALEHHYKIQNTNSKWMDHTRSIFSLARVTGGPNHGDVYVGSNHGVTLLRGDDYADHRHAIFLDRNGSEAIGYVWAVNTDPSGNLLYASHWKVAALPPTPMDDVLGFLDSSRVPWKEDTWPQHLGPVEVPKNLHAVAGDLSPEKGIMYVGSWGMGLSAMLDAPRKWWSIPGTPDPVINGLELDPSDGKLWVATGSSGLWRWDPATGRWEQSALVPGNLRVNQIHLDDTVQPRALYAATDAGLYVIRAR</sequence>
<dbReference type="PATRIC" id="fig|1391653.3.peg.2698"/>
<feature type="chain" id="PRO_5005465479" evidence="1">
    <location>
        <begin position="24"/>
        <end position="409"/>
    </location>
</feature>
<gene>
    <name evidence="2" type="ORF">AKJ08_2596</name>
</gene>
<dbReference type="EMBL" id="CP012332">
    <property type="protein sequence ID" value="AKU92209.1"/>
    <property type="molecule type" value="Genomic_DNA"/>
</dbReference>
<dbReference type="AlphaFoldDB" id="A0A0K1PGI8"/>
<dbReference type="KEGG" id="vin:AKJ08_2596"/>
<dbReference type="InterPro" id="IPR015943">
    <property type="entry name" value="WD40/YVTN_repeat-like_dom_sf"/>
</dbReference>
<reference evidence="2 3" key="1">
    <citation type="submission" date="2015-08" db="EMBL/GenBank/DDBJ databases">
        <authorList>
            <person name="Babu N.S."/>
            <person name="Beckwith C.J."/>
            <person name="Beseler K.G."/>
            <person name="Brison A."/>
            <person name="Carone J.V."/>
            <person name="Caskin T.P."/>
            <person name="Diamond M."/>
            <person name="Durham M.E."/>
            <person name="Foxe J.M."/>
            <person name="Go M."/>
            <person name="Henderson B.A."/>
            <person name="Jones I.B."/>
            <person name="McGettigan J.A."/>
            <person name="Micheletti S.J."/>
            <person name="Nasrallah M.E."/>
            <person name="Ortiz D."/>
            <person name="Piller C.R."/>
            <person name="Privatt S.R."/>
            <person name="Schneider S.L."/>
            <person name="Sharp S."/>
            <person name="Smith T.C."/>
            <person name="Stanton J.D."/>
            <person name="Ullery H.E."/>
            <person name="Wilson R.J."/>
            <person name="Serrano M.G."/>
            <person name="Buck G."/>
            <person name="Lee V."/>
            <person name="Wang Y."/>
            <person name="Carvalho R."/>
            <person name="Voegtly L."/>
            <person name="Shi R."/>
            <person name="Duckworth R."/>
            <person name="Johnson A."/>
            <person name="Loviza R."/>
            <person name="Walstead R."/>
            <person name="Shah Z."/>
            <person name="Kiflezghi M."/>
            <person name="Wade K."/>
            <person name="Ball S.L."/>
            <person name="Bradley K.W."/>
            <person name="Asai D.J."/>
            <person name="Bowman C.A."/>
            <person name="Russell D.A."/>
            <person name="Pope W.H."/>
            <person name="Jacobs-Sera D."/>
            <person name="Hendrix R.W."/>
            <person name="Hatfull G.F."/>
        </authorList>
    </citation>
    <scope>NUCLEOTIDE SEQUENCE [LARGE SCALE GENOMIC DNA]</scope>
    <source>
        <strain evidence="2 3">DSM 27710</strain>
    </source>
</reference>
<dbReference type="Proteomes" id="UP000055590">
    <property type="component" value="Chromosome"/>
</dbReference>
<dbReference type="STRING" id="1391653.AKJ08_2596"/>
<dbReference type="PROSITE" id="PS51257">
    <property type="entry name" value="PROKAR_LIPOPROTEIN"/>
    <property type="match status" value="1"/>
</dbReference>
<organism evidence="2 3">
    <name type="scientific">Vulgatibacter incomptus</name>
    <dbReference type="NCBI Taxonomy" id="1391653"/>
    <lineage>
        <taxon>Bacteria</taxon>
        <taxon>Pseudomonadati</taxon>
        <taxon>Myxococcota</taxon>
        <taxon>Myxococcia</taxon>
        <taxon>Myxococcales</taxon>
        <taxon>Cystobacterineae</taxon>
        <taxon>Vulgatibacteraceae</taxon>
        <taxon>Vulgatibacter</taxon>
    </lineage>
</organism>
<keyword evidence="3" id="KW-1185">Reference proteome</keyword>
<protein>
    <submittedName>
        <fullName evidence="2">Uncharacterized protein</fullName>
    </submittedName>
</protein>
<accession>A0A0K1PGI8</accession>
<evidence type="ECO:0000313" key="3">
    <source>
        <dbReference type="Proteomes" id="UP000055590"/>
    </source>
</evidence>
<evidence type="ECO:0000313" key="2">
    <source>
        <dbReference type="EMBL" id="AKU92209.1"/>
    </source>
</evidence>
<evidence type="ECO:0000256" key="1">
    <source>
        <dbReference type="SAM" id="SignalP"/>
    </source>
</evidence>
<keyword evidence="1" id="KW-0732">Signal</keyword>
<dbReference type="Gene3D" id="2.130.10.10">
    <property type="entry name" value="YVTN repeat-like/Quinoprotein amine dehydrogenase"/>
    <property type="match status" value="1"/>
</dbReference>